<dbReference type="Proteomes" id="UP000199372">
    <property type="component" value="Unassembled WGS sequence"/>
</dbReference>
<dbReference type="EMBL" id="FOCM01000005">
    <property type="protein sequence ID" value="SEN60886.1"/>
    <property type="molecule type" value="Genomic_DNA"/>
</dbReference>
<dbReference type="AlphaFoldDB" id="A0A1H8HYC1"/>
<protein>
    <submittedName>
        <fullName evidence="3">Uncharacterized protein</fullName>
    </submittedName>
</protein>
<accession>A0A1H8HYC1</accession>
<gene>
    <name evidence="3" type="ORF">SAMN04488011_10537</name>
</gene>
<proteinExistence type="predicted"/>
<keyword evidence="2" id="KW-0472">Membrane</keyword>
<feature type="transmembrane region" description="Helical" evidence="2">
    <location>
        <begin position="12"/>
        <end position="31"/>
    </location>
</feature>
<evidence type="ECO:0000256" key="1">
    <source>
        <dbReference type="SAM" id="MobiDB-lite"/>
    </source>
</evidence>
<evidence type="ECO:0000313" key="4">
    <source>
        <dbReference type="Proteomes" id="UP000199372"/>
    </source>
</evidence>
<feature type="region of interest" description="Disordered" evidence="1">
    <location>
        <begin position="87"/>
        <end position="122"/>
    </location>
</feature>
<sequence length="122" mass="12758">MKPAMPPSQRVLAWVILTGVASWTWLVIDAVKRHERRAPEFETSQSVPADLSLAAQSSRAATSPREGSSRGDFPFLSARVSSISAGRADAAPWGSPAAFAEIPAPTGSARPIPTRPSHGAGA</sequence>
<keyword evidence="2" id="KW-0812">Transmembrane</keyword>
<evidence type="ECO:0000313" key="3">
    <source>
        <dbReference type="EMBL" id="SEN60886.1"/>
    </source>
</evidence>
<name>A0A1H8HYC1_9RHOB</name>
<evidence type="ECO:0000256" key="2">
    <source>
        <dbReference type="SAM" id="Phobius"/>
    </source>
</evidence>
<reference evidence="4" key="1">
    <citation type="submission" date="2016-10" db="EMBL/GenBank/DDBJ databases">
        <authorList>
            <person name="Varghese N."/>
            <person name="Submissions S."/>
        </authorList>
    </citation>
    <scope>NUCLEOTIDE SEQUENCE [LARGE SCALE GENOMIC DNA]</scope>
    <source>
        <strain evidence="4">DSM 26893</strain>
    </source>
</reference>
<keyword evidence="2" id="KW-1133">Transmembrane helix</keyword>
<keyword evidence="4" id="KW-1185">Reference proteome</keyword>
<organism evidence="3 4">
    <name type="scientific">Palleronia pelagia</name>
    <dbReference type="NCBI Taxonomy" id="387096"/>
    <lineage>
        <taxon>Bacteria</taxon>
        <taxon>Pseudomonadati</taxon>
        <taxon>Pseudomonadota</taxon>
        <taxon>Alphaproteobacteria</taxon>
        <taxon>Rhodobacterales</taxon>
        <taxon>Roseobacteraceae</taxon>
        <taxon>Palleronia</taxon>
    </lineage>
</organism>
<feature type="region of interest" description="Disordered" evidence="1">
    <location>
        <begin position="37"/>
        <end position="73"/>
    </location>
</feature>